<dbReference type="PANTHER" id="PTHR45138:SF9">
    <property type="entry name" value="DIGUANYLATE CYCLASE DGCM-RELATED"/>
    <property type="match status" value="1"/>
</dbReference>
<dbReference type="Proteomes" id="UP000498740">
    <property type="component" value="Unassembled WGS sequence"/>
</dbReference>
<dbReference type="InterPro" id="IPR000160">
    <property type="entry name" value="GGDEF_dom"/>
</dbReference>
<dbReference type="GO" id="GO:0043709">
    <property type="term" value="P:cell adhesion involved in single-species biofilm formation"/>
    <property type="evidence" value="ECO:0007669"/>
    <property type="project" value="TreeGrafter"/>
</dbReference>
<dbReference type="InterPro" id="IPR029787">
    <property type="entry name" value="Nucleotide_cyclase"/>
</dbReference>
<dbReference type="NCBIfam" id="TIGR00254">
    <property type="entry name" value="GGDEF"/>
    <property type="match status" value="1"/>
</dbReference>
<dbReference type="PANTHER" id="PTHR45138">
    <property type="entry name" value="REGULATORY COMPONENTS OF SENSORY TRANSDUCTION SYSTEM"/>
    <property type="match status" value="1"/>
</dbReference>
<dbReference type="Gene3D" id="3.30.70.270">
    <property type="match status" value="1"/>
</dbReference>
<reference evidence="2 3" key="1">
    <citation type="submission" date="2020-05" db="EMBL/GenBank/DDBJ databases">
        <title>Whole genome shotgun sequence of Streptomyces microflavus NBRC 13062.</title>
        <authorList>
            <person name="Komaki H."/>
            <person name="Tamura T."/>
        </authorList>
    </citation>
    <scope>NUCLEOTIDE SEQUENCE [LARGE SCALE GENOMIC DNA]</scope>
    <source>
        <strain evidence="2 3">NBRC 13062</strain>
    </source>
</reference>
<dbReference type="InterPro" id="IPR043128">
    <property type="entry name" value="Rev_trsase/Diguanyl_cyclase"/>
</dbReference>
<dbReference type="GO" id="GO:0052621">
    <property type="term" value="F:diguanylate cyclase activity"/>
    <property type="evidence" value="ECO:0007669"/>
    <property type="project" value="TreeGrafter"/>
</dbReference>
<dbReference type="GO" id="GO:1902201">
    <property type="term" value="P:negative regulation of bacterial-type flagellum-dependent cell motility"/>
    <property type="evidence" value="ECO:0007669"/>
    <property type="project" value="TreeGrafter"/>
</dbReference>
<dbReference type="CDD" id="cd01949">
    <property type="entry name" value="GGDEF"/>
    <property type="match status" value="1"/>
</dbReference>
<evidence type="ECO:0000313" key="3">
    <source>
        <dbReference type="Proteomes" id="UP000498740"/>
    </source>
</evidence>
<name>A0A7J0D5R4_STRMI</name>
<dbReference type="SMART" id="SM00267">
    <property type="entry name" value="GGDEF"/>
    <property type="match status" value="1"/>
</dbReference>
<organism evidence="2 3">
    <name type="scientific">Streptomyces microflavus</name>
    <name type="common">Streptomyces lipmanii</name>
    <dbReference type="NCBI Taxonomy" id="1919"/>
    <lineage>
        <taxon>Bacteria</taxon>
        <taxon>Bacillati</taxon>
        <taxon>Actinomycetota</taxon>
        <taxon>Actinomycetes</taxon>
        <taxon>Kitasatosporales</taxon>
        <taxon>Streptomycetaceae</taxon>
        <taxon>Streptomyces</taxon>
    </lineage>
</organism>
<sequence>MNSAMRLPGIIGPNALLITAAAVPLTGWALHAVSLYKQIADGRKDPLTELPCRPEFVAYGERLLRTRRRNAVHVLMLDGVDFKAVNDTYGHTAGDTVIQTLGRRLARWRSGRKALAARLGGDEFAVCAVIPSSAALAEITVLREQLRQPIQHDGLTLRLDVSIGIARAADLPGEDMSQILRGADTAMYRVKKGEVPFPYCATRADAYAETVNGRRAGRRGTHLLAGAA</sequence>
<dbReference type="Pfam" id="PF00990">
    <property type="entry name" value="GGDEF"/>
    <property type="match status" value="1"/>
</dbReference>
<gene>
    <name evidence="2" type="ORF">Smic_83650</name>
</gene>
<dbReference type="AlphaFoldDB" id="A0A7J0D5R4"/>
<protein>
    <submittedName>
        <fullName evidence="2">GGDEF domain-containing protein</fullName>
    </submittedName>
</protein>
<feature type="domain" description="GGDEF" evidence="1">
    <location>
        <begin position="70"/>
        <end position="202"/>
    </location>
</feature>
<dbReference type="GO" id="GO:0005886">
    <property type="term" value="C:plasma membrane"/>
    <property type="evidence" value="ECO:0007669"/>
    <property type="project" value="TreeGrafter"/>
</dbReference>
<dbReference type="InterPro" id="IPR050469">
    <property type="entry name" value="Diguanylate_Cyclase"/>
</dbReference>
<dbReference type="EMBL" id="BLWD01000003">
    <property type="protein sequence ID" value="GFN09809.1"/>
    <property type="molecule type" value="Genomic_DNA"/>
</dbReference>
<proteinExistence type="predicted"/>
<evidence type="ECO:0000313" key="2">
    <source>
        <dbReference type="EMBL" id="GFN09809.1"/>
    </source>
</evidence>
<comment type="caution">
    <text evidence="2">The sequence shown here is derived from an EMBL/GenBank/DDBJ whole genome shotgun (WGS) entry which is preliminary data.</text>
</comment>
<evidence type="ECO:0000259" key="1">
    <source>
        <dbReference type="PROSITE" id="PS50887"/>
    </source>
</evidence>
<dbReference type="SUPFAM" id="SSF55073">
    <property type="entry name" value="Nucleotide cyclase"/>
    <property type="match status" value="1"/>
</dbReference>
<dbReference type="PROSITE" id="PS50887">
    <property type="entry name" value="GGDEF"/>
    <property type="match status" value="1"/>
</dbReference>
<accession>A0A7J0D5R4</accession>